<dbReference type="RefSeq" id="WP_328858074.1">
    <property type="nucleotide sequence ID" value="NZ_CP108021.1"/>
</dbReference>
<feature type="transmembrane region" description="Helical" evidence="2">
    <location>
        <begin position="71"/>
        <end position="92"/>
    </location>
</feature>
<reference evidence="4 5" key="1">
    <citation type="submission" date="2022-10" db="EMBL/GenBank/DDBJ databases">
        <title>The complete genomes of actinobacterial strains from the NBC collection.</title>
        <authorList>
            <person name="Joergensen T.S."/>
            <person name="Alvarez Arevalo M."/>
            <person name="Sterndorff E.B."/>
            <person name="Faurdal D."/>
            <person name="Vuksanovic O."/>
            <person name="Mourched A.-S."/>
            <person name="Charusanti P."/>
            <person name="Shaw S."/>
            <person name="Blin K."/>
            <person name="Weber T."/>
        </authorList>
    </citation>
    <scope>NUCLEOTIDE SEQUENCE [LARGE SCALE GENOMIC DNA]</scope>
    <source>
        <strain evidence="4 5">NBC_00319</strain>
    </source>
</reference>
<dbReference type="Pfam" id="PF03372">
    <property type="entry name" value="Exo_endo_phos"/>
    <property type="match status" value="1"/>
</dbReference>
<evidence type="ECO:0000313" key="4">
    <source>
        <dbReference type="EMBL" id="WUM20866.1"/>
    </source>
</evidence>
<dbReference type="AlphaFoldDB" id="A0AAU4K4E5"/>
<evidence type="ECO:0000256" key="1">
    <source>
        <dbReference type="SAM" id="MobiDB-lite"/>
    </source>
</evidence>
<feature type="domain" description="Endonuclease/exonuclease/phosphatase" evidence="3">
    <location>
        <begin position="115"/>
        <end position="374"/>
    </location>
</feature>
<dbReference type="GO" id="GO:0004519">
    <property type="term" value="F:endonuclease activity"/>
    <property type="evidence" value="ECO:0007669"/>
    <property type="project" value="UniProtKB-KW"/>
</dbReference>
<evidence type="ECO:0000259" key="3">
    <source>
        <dbReference type="Pfam" id="PF03372"/>
    </source>
</evidence>
<proteinExistence type="predicted"/>
<feature type="region of interest" description="Disordered" evidence="1">
    <location>
        <begin position="357"/>
        <end position="384"/>
    </location>
</feature>
<protein>
    <submittedName>
        <fullName evidence="4">Endonuclease/exonuclease/phosphatase family protein</fullName>
    </submittedName>
</protein>
<dbReference type="EMBL" id="CP108021">
    <property type="protein sequence ID" value="WUM20866.1"/>
    <property type="molecule type" value="Genomic_DNA"/>
</dbReference>
<dbReference type="InterPro" id="IPR036691">
    <property type="entry name" value="Endo/exonu/phosph_ase_sf"/>
</dbReference>
<keyword evidence="5" id="KW-1185">Reference proteome</keyword>
<keyword evidence="2" id="KW-0472">Membrane</keyword>
<evidence type="ECO:0000313" key="5">
    <source>
        <dbReference type="Proteomes" id="UP001432128"/>
    </source>
</evidence>
<accession>A0AAU4K4E5</accession>
<evidence type="ECO:0000256" key="2">
    <source>
        <dbReference type="SAM" id="Phobius"/>
    </source>
</evidence>
<gene>
    <name evidence="4" type="ORF">OG579_03265</name>
</gene>
<name>A0AAU4K4E5_9NOCA</name>
<feature type="transmembrane region" description="Helical" evidence="2">
    <location>
        <begin position="47"/>
        <end position="65"/>
    </location>
</feature>
<organism evidence="4 5">
    <name type="scientific">Williamsia herbipolensis</name>
    <dbReference type="NCBI Taxonomy" id="1603258"/>
    <lineage>
        <taxon>Bacteria</taxon>
        <taxon>Bacillati</taxon>
        <taxon>Actinomycetota</taxon>
        <taxon>Actinomycetes</taxon>
        <taxon>Mycobacteriales</taxon>
        <taxon>Nocardiaceae</taxon>
        <taxon>Williamsia</taxon>
    </lineage>
</organism>
<keyword evidence="4" id="KW-0378">Hydrolase</keyword>
<dbReference type="Gene3D" id="3.60.10.10">
    <property type="entry name" value="Endonuclease/exonuclease/phosphatase"/>
    <property type="match status" value="1"/>
</dbReference>
<keyword evidence="4" id="KW-0540">Nuclease</keyword>
<sequence length="384" mass="40553">MTLTADVAVHTIRRVPRSPDPRLPRIDVDDHRPGLIDVVGTSIRDRGWWVIVGVAVGIVIAVLASGGVVSAAIAGAVGGFALAFAVSQFLGLRLGPHRTDTPIVDVVPETLRVMEFNVHGGMGGPGKFFATRTTLDHLAATIAAHRPDIVLLQELDDFAARSNGTDTLARLARRLTPTGAVMAPAAEKIYGRREGTGIITFGGITVGDARGLRISDPFGDGTGRRLRSAADMWIGVIGGWIGRRPRPFGAITEYQPRGACDAMIRTAAGNEIRLVSGHFSSPHDGVDEPARQVAPVAEILGRWQGPTIIGADFNVRDGSPEFAAEHERFAAAGLTEATAGAPANSDRIYASAHFAATDARKHDTPPGESPASDHSPVTVDLHLR</sequence>
<keyword evidence="4" id="KW-0255">Endonuclease</keyword>
<dbReference type="SUPFAM" id="SSF56219">
    <property type="entry name" value="DNase I-like"/>
    <property type="match status" value="1"/>
</dbReference>
<keyword evidence="2" id="KW-0812">Transmembrane</keyword>
<dbReference type="KEGG" id="whr:OG579_03265"/>
<dbReference type="InterPro" id="IPR005135">
    <property type="entry name" value="Endo/exonuclease/phosphatase"/>
</dbReference>
<dbReference type="Proteomes" id="UP001432128">
    <property type="component" value="Chromosome"/>
</dbReference>
<keyword evidence="2" id="KW-1133">Transmembrane helix</keyword>